<dbReference type="AlphaFoldDB" id="A0A6U2EAU1"/>
<keyword evidence="1" id="KW-0811">Translocation</keyword>
<comment type="similarity">
    <text evidence="1">Belongs to the TIM50 family.</text>
</comment>
<sequence>MDLVAAAKPSLLILDLDETLIYACDDAAKRRALEREGCEPDFWAEGYAVFKRPHCSFFLKRARRLFGRVAVWTSAGSGYARLCACAVACLCVQSLNTDAIPPLPSQVIPHVFPTDEGFELDFVWTAERVTRRYDPFLYTHYDVKDLRKVKRRGYALERVLIVDDTKRKAERNYGNLVHVDPFEGDMGDTELLLLGDYLESVAARANYRCFDKRDWRSQVSRGAMPDAWQVAESDQQGSTEGVDMEKVDA</sequence>
<dbReference type="Pfam" id="PF03031">
    <property type="entry name" value="NIF"/>
    <property type="match status" value="2"/>
</dbReference>
<proteinExistence type="inferred from homology"/>
<evidence type="ECO:0000313" key="4">
    <source>
        <dbReference type="EMBL" id="CAD8755878.1"/>
    </source>
</evidence>
<feature type="domain" description="FCP1 homology" evidence="3">
    <location>
        <begin position="5"/>
        <end position="201"/>
    </location>
</feature>
<keyword evidence="1" id="KW-0809">Transit peptide</keyword>
<comment type="function">
    <text evidence="1">Essential component of the TIM23 complex, a complex that mediates the translocation of transit peptide-containing proteins across the mitochondrial inner membrane.</text>
</comment>
<dbReference type="PROSITE" id="PS50969">
    <property type="entry name" value="FCP1"/>
    <property type="match status" value="1"/>
</dbReference>
<dbReference type="EMBL" id="HBFK01036949">
    <property type="protein sequence ID" value="CAD8755878.1"/>
    <property type="molecule type" value="Transcribed_RNA"/>
</dbReference>
<feature type="region of interest" description="Disordered" evidence="2">
    <location>
        <begin position="226"/>
        <end position="249"/>
    </location>
</feature>
<dbReference type="GO" id="GO:0005744">
    <property type="term" value="C:TIM23 mitochondrial import inner membrane translocase complex"/>
    <property type="evidence" value="ECO:0007669"/>
    <property type="project" value="UniProtKB-UniRule"/>
</dbReference>
<protein>
    <recommendedName>
        <fullName evidence="1">Mitochondrial import inner membrane translocase subunit TIM50</fullName>
    </recommendedName>
</protein>
<keyword evidence="1" id="KW-0813">Transport</keyword>
<evidence type="ECO:0000256" key="2">
    <source>
        <dbReference type="SAM" id="MobiDB-lite"/>
    </source>
</evidence>
<organism evidence="4">
    <name type="scientific">Hemiselmis andersenii</name>
    <name type="common">Cryptophyte alga</name>
    <dbReference type="NCBI Taxonomy" id="464988"/>
    <lineage>
        <taxon>Eukaryota</taxon>
        <taxon>Cryptophyceae</taxon>
        <taxon>Cryptomonadales</taxon>
        <taxon>Hemiselmidaceae</taxon>
        <taxon>Hemiselmis</taxon>
    </lineage>
</organism>
<dbReference type="SUPFAM" id="SSF56784">
    <property type="entry name" value="HAD-like"/>
    <property type="match status" value="1"/>
</dbReference>
<dbReference type="InterPro" id="IPR036412">
    <property type="entry name" value="HAD-like_sf"/>
</dbReference>
<dbReference type="PANTHER" id="PTHR12210">
    <property type="entry name" value="DULLARD PROTEIN PHOSPHATASE"/>
    <property type="match status" value="1"/>
</dbReference>
<accession>A0A6U2EAU1</accession>
<keyword evidence="1" id="KW-0496">Mitochondrion</keyword>
<evidence type="ECO:0000256" key="1">
    <source>
        <dbReference type="RuleBase" id="RU365079"/>
    </source>
</evidence>
<reference evidence="4" key="1">
    <citation type="submission" date="2021-01" db="EMBL/GenBank/DDBJ databases">
        <authorList>
            <person name="Corre E."/>
            <person name="Pelletier E."/>
            <person name="Niang G."/>
            <person name="Scheremetjew M."/>
            <person name="Finn R."/>
            <person name="Kale V."/>
            <person name="Holt S."/>
            <person name="Cochrane G."/>
            <person name="Meng A."/>
            <person name="Brown T."/>
            <person name="Cohen L."/>
        </authorList>
    </citation>
    <scope>NUCLEOTIDE SEQUENCE</scope>
    <source>
        <strain evidence="4">CCMP441</strain>
    </source>
</reference>
<dbReference type="SMART" id="SM00577">
    <property type="entry name" value="CPDc"/>
    <property type="match status" value="1"/>
</dbReference>
<dbReference type="InterPro" id="IPR023214">
    <property type="entry name" value="HAD_sf"/>
</dbReference>
<name>A0A6U2EAU1_HEMAN</name>
<dbReference type="InterPro" id="IPR050365">
    <property type="entry name" value="TIM50"/>
</dbReference>
<dbReference type="InterPro" id="IPR004274">
    <property type="entry name" value="FCP1_dom"/>
</dbReference>
<gene>
    <name evidence="4" type="ORF">HAND1043_LOCUS22386</name>
</gene>
<dbReference type="Gene3D" id="3.40.50.1000">
    <property type="entry name" value="HAD superfamily/HAD-like"/>
    <property type="match status" value="1"/>
</dbReference>
<dbReference type="GO" id="GO:0015031">
    <property type="term" value="P:protein transport"/>
    <property type="evidence" value="ECO:0007669"/>
    <property type="project" value="UniProtKB-KW"/>
</dbReference>
<comment type="subunit">
    <text evidence="1">Component of the TIM23 complex.</text>
</comment>
<keyword evidence="1" id="KW-0653">Protein transport</keyword>
<evidence type="ECO:0000259" key="3">
    <source>
        <dbReference type="PROSITE" id="PS50969"/>
    </source>
</evidence>
<comment type="subcellular location">
    <subcellularLocation>
        <location evidence="1">Mitochondrion inner membrane</location>
        <topology evidence="1">Single-pass membrane protein</topology>
    </subcellularLocation>
</comment>